<proteinExistence type="predicted"/>
<keyword evidence="5" id="KW-1185">Reference proteome</keyword>
<feature type="domain" description="CTLH" evidence="3">
    <location>
        <begin position="40"/>
        <end position="98"/>
    </location>
</feature>
<keyword evidence="2" id="KW-0677">Repeat</keyword>
<evidence type="ECO:0000313" key="4">
    <source>
        <dbReference type="EMBL" id="CAK7353788.1"/>
    </source>
</evidence>
<dbReference type="AlphaFoldDB" id="A0AAV1SPC4"/>
<evidence type="ECO:0000256" key="1">
    <source>
        <dbReference type="ARBA" id="ARBA00022574"/>
    </source>
</evidence>
<comment type="caution">
    <text evidence="4">The sequence shown here is derived from an EMBL/GenBank/DDBJ whole genome shotgun (WGS) entry which is preliminary data.</text>
</comment>
<reference evidence="4 5" key="1">
    <citation type="submission" date="2024-01" db="EMBL/GenBank/DDBJ databases">
        <authorList>
            <person name="Waweru B."/>
        </authorList>
    </citation>
    <scope>NUCLEOTIDE SEQUENCE [LARGE SCALE GENOMIC DNA]</scope>
</reference>
<evidence type="ECO:0000259" key="3">
    <source>
        <dbReference type="PROSITE" id="PS50897"/>
    </source>
</evidence>
<dbReference type="InterPro" id="IPR027728">
    <property type="entry name" value="Topless_fam"/>
</dbReference>
<protein>
    <recommendedName>
        <fullName evidence="3">CTLH domain-containing protein</fullName>
    </recommendedName>
</protein>
<sequence length="202" mass="23162">MGASSTMNPVHKDLLTMILQFLRDEDLKDTAHALERETGIFFDAKHFEIMVLQGKLDEAESYISGFTNVHENLDSTRIFFELRKQKFLEALDRQDRPKALEILMKDFKDFSNYNEKLLMDATVLLTMEDFRKYGALCRYGDVKIERIYMMDALKKFISDNPVFKGKMHPPAGRNAALLRLLVRGDNEGSASKAMDLSFSSGC</sequence>
<dbReference type="PANTHER" id="PTHR44083:SF30">
    <property type="entry name" value="TOPLESS-LIKE PROTEIN"/>
    <property type="match status" value="1"/>
</dbReference>
<dbReference type="EMBL" id="CAWUPB010001194">
    <property type="protein sequence ID" value="CAK7353788.1"/>
    <property type="molecule type" value="Genomic_DNA"/>
</dbReference>
<dbReference type="InterPro" id="IPR006595">
    <property type="entry name" value="CTLH_C"/>
</dbReference>
<gene>
    <name evidence="4" type="ORF">DCAF_LOCUS24908</name>
</gene>
<dbReference type="Proteomes" id="UP001314170">
    <property type="component" value="Unassembled WGS sequence"/>
</dbReference>
<dbReference type="PROSITE" id="PS50896">
    <property type="entry name" value="LISH"/>
    <property type="match status" value="1"/>
</dbReference>
<dbReference type="InterPro" id="IPR006594">
    <property type="entry name" value="LisH"/>
</dbReference>
<keyword evidence="1" id="KW-0853">WD repeat</keyword>
<dbReference type="InterPro" id="IPR054080">
    <property type="entry name" value="TPR1-like_2nd"/>
</dbReference>
<dbReference type="SMART" id="SM00667">
    <property type="entry name" value="LisH"/>
    <property type="match status" value="1"/>
</dbReference>
<dbReference type="Pfam" id="PF21889">
    <property type="entry name" value="TPR1-like_2nd"/>
    <property type="match status" value="1"/>
</dbReference>
<organism evidence="4 5">
    <name type="scientific">Dovyalis caffra</name>
    <dbReference type="NCBI Taxonomy" id="77055"/>
    <lineage>
        <taxon>Eukaryota</taxon>
        <taxon>Viridiplantae</taxon>
        <taxon>Streptophyta</taxon>
        <taxon>Embryophyta</taxon>
        <taxon>Tracheophyta</taxon>
        <taxon>Spermatophyta</taxon>
        <taxon>Magnoliopsida</taxon>
        <taxon>eudicotyledons</taxon>
        <taxon>Gunneridae</taxon>
        <taxon>Pentapetalae</taxon>
        <taxon>rosids</taxon>
        <taxon>fabids</taxon>
        <taxon>Malpighiales</taxon>
        <taxon>Salicaceae</taxon>
        <taxon>Flacourtieae</taxon>
        <taxon>Dovyalis</taxon>
    </lineage>
</organism>
<evidence type="ECO:0000256" key="2">
    <source>
        <dbReference type="ARBA" id="ARBA00022737"/>
    </source>
</evidence>
<dbReference type="GO" id="GO:0006355">
    <property type="term" value="P:regulation of DNA-templated transcription"/>
    <property type="evidence" value="ECO:0007669"/>
    <property type="project" value="InterPro"/>
</dbReference>
<dbReference type="PROSITE" id="PS50897">
    <property type="entry name" value="CTLH"/>
    <property type="match status" value="1"/>
</dbReference>
<dbReference type="SMART" id="SM00668">
    <property type="entry name" value="CTLH"/>
    <property type="match status" value="1"/>
</dbReference>
<evidence type="ECO:0000313" key="5">
    <source>
        <dbReference type="Proteomes" id="UP001314170"/>
    </source>
</evidence>
<accession>A0AAV1SPC4</accession>
<dbReference type="PANTHER" id="PTHR44083">
    <property type="entry name" value="TOPLESS-RELATED PROTEIN 1-RELATED"/>
    <property type="match status" value="1"/>
</dbReference>
<name>A0AAV1SPC4_9ROSI</name>